<sequence length="181" mass="20399">MGKPMWSDDVASCFGFNARDVEESNVTALLCGERSLELYATMTEAAVKSLVLSEKTRTLAHVSLGSASTSATVVVSREAEWHQPVGLTRIGSVLSDELSQTQKVLHFFFVTELLQLSVKYSKFRLIVDCLRWNSLRDLSSLARDWRRAHIRQLLPEVIKGLQRYVSVEVDPKVTERPPIFC</sequence>
<evidence type="ECO:0000313" key="1">
    <source>
        <dbReference type="EMBL" id="KAG5464216.1"/>
    </source>
</evidence>
<dbReference type="EMBL" id="JAFEUZ010000036">
    <property type="protein sequence ID" value="KAG5464216.1"/>
    <property type="molecule type" value="Genomic_DNA"/>
</dbReference>
<name>A0A836GSK5_9TRYP</name>
<dbReference type="Proteomes" id="UP000673552">
    <property type="component" value="Chromosome 36"/>
</dbReference>
<dbReference type="KEGG" id="lmat:92510560"/>
<organism evidence="1 2">
    <name type="scientific">Leishmania martiniquensis</name>
    <dbReference type="NCBI Taxonomy" id="1580590"/>
    <lineage>
        <taxon>Eukaryota</taxon>
        <taxon>Discoba</taxon>
        <taxon>Euglenozoa</taxon>
        <taxon>Kinetoplastea</taxon>
        <taxon>Metakinetoplastina</taxon>
        <taxon>Trypanosomatida</taxon>
        <taxon>Trypanosomatidae</taxon>
        <taxon>Leishmaniinae</taxon>
        <taxon>Leishmania</taxon>
    </lineage>
</organism>
<keyword evidence="2" id="KW-1185">Reference proteome</keyword>
<dbReference type="RefSeq" id="XP_067174153.1">
    <property type="nucleotide sequence ID" value="XM_067318048.1"/>
</dbReference>
<gene>
    <name evidence="1" type="ORF">LSCM1_00396</name>
</gene>
<comment type="caution">
    <text evidence="1">The sequence shown here is derived from an EMBL/GenBank/DDBJ whole genome shotgun (WGS) entry which is preliminary data.</text>
</comment>
<accession>A0A836GSK5</accession>
<dbReference type="AlphaFoldDB" id="A0A836GSK5"/>
<evidence type="ECO:0000313" key="2">
    <source>
        <dbReference type="Proteomes" id="UP000673552"/>
    </source>
</evidence>
<proteinExistence type="predicted"/>
<protein>
    <submittedName>
        <fullName evidence="1">Uncharacterized protein</fullName>
    </submittedName>
</protein>
<reference evidence="1 2" key="1">
    <citation type="submission" date="2021-03" db="EMBL/GenBank/DDBJ databases">
        <title>Leishmania (Mundinia) martiniquensis Genome sequencing and assembly.</title>
        <authorList>
            <person name="Almutairi H."/>
            <person name="Gatherer D."/>
        </authorList>
    </citation>
    <scope>NUCLEOTIDE SEQUENCE [LARGE SCALE GENOMIC DNA]</scope>
    <source>
        <strain evidence="1">LSCM1</strain>
    </source>
</reference>
<dbReference type="GeneID" id="92510560"/>